<evidence type="ECO:0000313" key="5">
    <source>
        <dbReference type="Proteomes" id="UP001602245"/>
    </source>
</evidence>
<reference evidence="4 5" key="1">
    <citation type="submission" date="2024-10" db="EMBL/GenBank/DDBJ databases">
        <title>The Natural Products Discovery Center: Release of the First 8490 Sequenced Strains for Exploring Actinobacteria Biosynthetic Diversity.</title>
        <authorList>
            <person name="Kalkreuter E."/>
            <person name="Kautsar S.A."/>
            <person name="Yang D."/>
            <person name="Bader C.D."/>
            <person name="Teijaro C.N."/>
            <person name="Fluegel L."/>
            <person name="Davis C.M."/>
            <person name="Simpson J.R."/>
            <person name="Lauterbach L."/>
            <person name="Steele A.D."/>
            <person name="Gui C."/>
            <person name="Meng S."/>
            <person name="Li G."/>
            <person name="Viehrig K."/>
            <person name="Ye F."/>
            <person name="Su P."/>
            <person name="Kiefer A.F."/>
            <person name="Nichols A."/>
            <person name="Cepeda A.J."/>
            <person name="Yan W."/>
            <person name="Fan B."/>
            <person name="Jiang Y."/>
            <person name="Adhikari A."/>
            <person name="Zheng C.-J."/>
            <person name="Schuster L."/>
            <person name="Cowan T.M."/>
            <person name="Smanski M.J."/>
            <person name="Chevrette M.G."/>
            <person name="De Carvalho L.P.S."/>
            <person name="Shen B."/>
        </authorList>
    </citation>
    <scope>NUCLEOTIDE SEQUENCE [LARGE SCALE GENOMIC DNA]</scope>
    <source>
        <strain evidence="4 5">NPDC000087</strain>
    </source>
</reference>
<gene>
    <name evidence="4" type="ORF">ACFY35_01940</name>
</gene>
<dbReference type="Proteomes" id="UP001602245">
    <property type="component" value="Unassembled WGS sequence"/>
</dbReference>
<feature type="transmembrane region" description="Helical" evidence="2">
    <location>
        <begin position="137"/>
        <end position="157"/>
    </location>
</feature>
<evidence type="ECO:0000256" key="2">
    <source>
        <dbReference type="SAM" id="Phobius"/>
    </source>
</evidence>
<dbReference type="RefSeq" id="WP_063713695.1">
    <property type="nucleotide sequence ID" value="NZ_JBIAZU010000001.1"/>
</dbReference>
<dbReference type="InterPro" id="IPR050879">
    <property type="entry name" value="Acyltransferase_3"/>
</dbReference>
<keyword evidence="2" id="KW-0812">Transmembrane</keyword>
<organism evidence="4 5">
    <name type="scientific">Paractinoplanes globisporus</name>
    <dbReference type="NCBI Taxonomy" id="113565"/>
    <lineage>
        <taxon>Bacteria</taxon>
        <taxon>Bacillati</taxon>
        <taxon>Actinomycetota</taxon>
        <taxon>Actinomycetes</taxon>
        <taxon>Micromonosporales</taxon>
        <taxon>Micromonosporaceae</taxon>
        <taxon>Paractinoplanes</taxon>
    </lineage>
</organism>
<proteinExistence type="predicted"/>
<evidence type="ECO:0000313" key="4">
    <source>
        <dbReference type="EMBL" id="MFF5288170.1"/>
    </source>
</evidence>
<feature type="transmembrane region" description="Helical" evidence="2">
    <location>
        <begin position="243"/>
        <end position="263"/>
    </location>
</feature>
<feature type="transmembrane region" description="Helical" evidence="2">
    <location>
        <begin position="9"/>
        <end position="28"/>
    </location>
</feature>
<dbReference type="PANTHER" id="PTHR23028:SF131">
    <property type="entry name" value="BLR2367 PROTEIN"/>
    <property type="match status" value="1"/>
</dbReference>
<dbReference type="GO" id="GO:0016746">
    <property type="term" value="F:acyltransferase activity"/>
    <property type="evidence" value="ECO:0007669"/>
    <property type="project" value="UniProtKB-KW"/>
</dbReference>
<keyword evidence="4" id="KW-0808">Transferase</keyword>
<dbReference type="EC" id="2.3.-.-" evidence="4"/>
<feature type="transmembrane region" description="Helical" evidence="2">
    <location>
        <begin position="219"/>
        <end position="237"/>
    </location>
</feature>
<keyword evidence="5" id="KW-1185">Reference proteome</keyword>
<dbReference type="InterPro" id="IPR002656">
    <property type="entry name" value="Acyl_transf_3_dom"/>
</dbReference>
<comment type="caution">
    <text evidence="4">The sequence shown here is derived from an EMBL/GenBank/DDBJ whole genome shotgun (WGS) entry which is preliminary data.</text>
</comment>
<feature type="transmembrane region" description="Helical" evidence="2">
    <location>
        <begin position="331"/>
        <end position="350"/>
    </location>
</feature>
<keyword evidence="2" id="KW-1133">Transmembrane helix</keyword>
<feature type="transmembrane region" description="Helical" evidence="2">
    <location>
        <begin position="164"/>
        <end position="182"/>
    </location>
</feature>
<feature type="transmembrane region" description="Helical" evidence="2">
    <location>
        <begin position="194"/>
        <end position="212"/>
    </location>
</feature>
<evidence type="ECO:0000256" key="1">
    <source>
        <dbReference type="SAM" id="MobiDB-lite"/>
    </source>
</evidence>
<feature type="region of interest" description="Disordered" evidence="1">
    <location>
        <begin position="405"/>
        <end position="431"/>
    </location>
</feature>
<feature type="domain" description="Acyltransferase 3" evidence="3">
    <location>
        <begin position="10"/>
        <end position="384"/>
    </location>
</feature>
<feature type="transmembrane region" description="Helical" evidence="2">
    <location>
        <begin position="300"/>
        <end position="319"/>
    </location>
</feature>
<feature type="transmembrane region" description="Helical" evidence="2">
    <location>
        <begin position="362"/>
        <end position="384"/>
    </location>
</feature>
<dbReference type="EMBL" id="JBIAZU010000001">
    <property type="protein sequence ID" value="MFF5288170.1"/>
    <property type="molecule type" value="Genomic_DNA"/>
</dbReference>
<keyword evidence="2" id="KW-0472">Membrane</keyword>
<feature type="transmembrane region" description="Helical" evidence="2">
    <location>
        <begin position="275"/>
        <end position="294"/>
    </location>
</feature>
<sequence>MTSPAPVRLAWLDALRGYAALVVVLFHLSPSVIGTDRHLAIYRHFDAGKYGVLLFFLVSGYVIPMSLERHGSLRRFWIGRLCRIYPAYLAAIAVVVLLSSAGWLAWSESMRHQTVTTALAHVTMMSDLVGVRGAVRVFWTLSYEMTFYLVVSGLFVWRLHRHSAWWAAGLGLTALVFGAGLPNDLLGAGSGARRTTAAILVVLVGLSILAYLKDRLVPAAGAAGIALVLLPAVNGHATRESVVIASWQGILLLAIMFAGTVVYRWQHAQIGGREAAFALTVVALSVIGAHWTHLGTAAALRLWAANVGAVALTFLFAYAMRNRTVPSVFTWLGRISYSLYLLHVIVLLALPRVVPDLGTRGIVFRATAGVAYLLVALVTAWLAYRMVEQPGQRLGRRIAAKLEPRPAGAGSLATQRAAPRTGQGENERQSV</sequence>
<dbReference type="PANTHER" id="PTHR23028">
    <property type="entry name" value="ACETYLTRANSFERASE"/>
    <property type="match status" value="1"/>
</dbReference>
<name>A0ABW6W4E2_9ACTN</name>
<feature type="transmembrane region" description="Helical" evidence="2">
    <location>
        <begin position="48"/>
        <end position="67"/>
    </location>
</feature>
<dbReference type="Pfam" id="PF01757">
    <property type="entry name" value="Acyl_transf_3"/>
    <property type="match status" value="1"/>
</dbReference>
<keyword evidence="4" id="KW-0012">Acyltransferase</keyword>
<feature type="transmembrane region" description="Helical" evidence="2">
    <location>
        <begin position="87"/>
        <end position="106"/>
    </location>
</feature>
<protein>
    <submittedName>
        <fullName evidence="4">Acyltransferase family protein</fullName>
        <ecNumber evidence="4">2.3.-.-</ecNumber>
    </submittedName>
</protein>
<accession>A0ABW6W4E2</accession>
<evidence type="ECO:0000259" key="3">
    <source>
        <dbReference type="Pfam" id="PF01757"/>
    </source>
</evidence>